<dbReference type="InterPro" id="IPR026350">
    <property type="entry name" value="GxxExxY"/>
</dbReference>
<name>A0A0X3BP86_9EURY</name>
<gene>
    <name evidence="1" type="ORF">MMAB1_2437</name>
</gene>
<proteinExistence type="predicted"/>
<dbReference type="EMBL" id="LT158599">
    <property type="protein sequence ID" value="CVK33650.1"/>
    <property type="molecule type" value="Genomic_DNA"/>
</dbReference>
<evidence type="ECO:0000313" key="1">
    <source>
        <dbReference type="EMBL" id="CVK33650.1"/>
    </source>
</evidence>
<dbReference type="KEGG" id="mema:MMAB1_2437"/>
<dbReference type="AlphaFoldDB" id="A0A0X3BP86"/>
<evidence type="ECO:0000313" key="2">
    <source>
        <dbReference type="Proteomes" id="UP000069850"/>
    </source>
</evidence>
<protein>
    <recommendedName>
        <fullName evidence="3">Fe3+ hydroxamate ABC transporter substrate-binding protein</fullName>
    </recommendedName>
</protein>
<organism evidence="1 2">
    <name type="scientific">Methanoculleus bourgensis</name>
    <dbReference type="NCBI Taxonomy" id="83986"/>
    <lineage>
        <taxon>Archaea</taxon>
        <taxon>Methanobacteriati</taxon>
        <taxon>Methanobacteriota</taxon>
        <taxon>Stenosarchaea group</taxon>
        <taxon>Methanomicrobia</taxon>
        <taxon>Methanomicrobiales</taxon>
        <taxon>Methanomicrobiaceae</taxon>
        <taxon>Methanoculleus</taxon>
    </lineage>
</organism>
<dbReference type="NCBIfam" id="TIGR04256">
    <property type="entry name" value="GxxExxY"/>
    <property type="match status" value="1"/>
</dbReference>
<reference evidence="1 2" key="1">
    <citation type="submission" date="2016-01" db="EMBL/GenBank/DDBJ databases">
        <authorList>
            <person name="Manzoor S."/>
        </authorList>
    </citation>
    <scope>NUCLEOTIDE SEQUENCE [LARGE SCALE GENOMIC DNA]</scope>
    <source>
        <strain evidence="1">Methanoculleus sp MAB1</strain>
    </source>
</reference>
<sequence>MGVKRGVVLLSHAKDAKVSAMNVEEVSAVVVDTAYHLHRALGPGLLESVYETILARMLEKRGLQVEQQKPVAFEFDGIHFNDGLRVDLLVAGCLVVELKSVEKIAPVHSKQVLTYLRLMQLPLGLLINFGAGTFKEGVKRIANNHTDFTSSRLRVNQQGMKDPGDE</sequence>
<evidence type="ECO:0008006" key="3">
    <source>
        <dbReference type="Google" id="ProtNLM"/>
    </source>
</evidence>
<dbReference type="Pfam" id="PF13366">
    <property type="entry name" value="PDDEXK_3"/>
    <property type="match status" value="1"/>
</dbReference>
<accession>A0A0X3BP86</accession>
<dbReference type="Proteomes" id="UP000069850">
    <property type="component" value="Chromosome 1"/>
</dbReference>
<dbReference type="RefSeq" id="WP_421444087.1">
    <property type="nucleotide sequence ID" value="NZ_JBMHJL010000198.1"/>
</dbReference>